<protein>
    <submittedName>
        <fullName evidence="1">Uncharacterized protein</fullName>
    </submittedName>
</protein>
<sequence>MQCKKGTYVENIPSATRHADLKRVRVGSSGCTEHALARVQGCAGAGVAAGRYGVYGAGGLAVAQRREP</sequence>
<dbReference type="Proteomes" id="UP001358586">
    <property type="component" value="Chromosome 3"/>
</dbReference>
<dbReference type="EMBL" id="JARKNE010000003">
    <property type="protein sequence ID" value="KAK5839432.1"/>
    <property type="molecule type" value="Genomic_DNA"/>
</dbReference>
<gene>
    <name evidence="1" type="ORF">PVK06_008220</name>
</gene>
<reference evidence="1 2" key="1">
    <citation type="submission" date="2023-03" db="EMBL/GenBank/DDBJ databases">
        <title>WGS of Gossypium arboreum.</title>
        <authorList>
            <person name="Yu D."/>
        </authorList>
    </citation>
    <scope>NUCLEOTIDE SEQUENCE [LARGE SCALE GENOMIC DNA]</scope>
    <source>
        <tissue evidence="1">Leaf</tissue>
    </source>
</reference>
<evidence type="ECO:0000313" key="1">
    <source>
        <dbReference type="EMBL" id="KAK5839432.1"/>
    </source>
</evidence>
<keyword evidence="2" id="KW-1185">Reference proteome</keyword>
<name>A0ABR0QKE9_GOSAR</name>
<organism evidence="1 2">
    <name type="scientific">Gossypium arboreum</name>
    <name type="common">Tree cotton</name>
    <name type="synonym">Gossypium nanking</name>
    <dbReference type="NCBI Taxonomy" id="29729"/>
    <lineage>
        <taxon>Eukaryota</taxon>
        <taxon>Viridiplantae</taxon>
        <taxon>Streptophyta</taxon>
        <taxon>Embryophyta</taxon>
        <taxon>Tracheophyta</taxon>
        <taxon>Spermatophyta</taxon>
        <taxon>Magnoliopsida</taxon>
        <taxon>eudicotyledons</taxon>
        <taxon>Gunneridae</taxon>
        <taxon>Pentapetalae</taxon>
        <taxon>rosids</taxon>
        <taxon>malvids</taxon>
        <taxon>Malvales</taxon>
        <taxon>Malvaceae</taxon>
        <taxon>Malvoideae</taxon>
        <taxon>Gossypium</taxon>
    </lineage>
</organism>
<accession>A0ABR0QKE9</accession>
<proteinExistence type="predicted"/>
<comment type="caution">
    <text evidence="1">The sequence shown here is derived from an EMBL/GenBank/DDBJ whole genome shotgun (WGS) entry which is preliminary data.</text>
</comment>
<evidence type="ECO:0000313" key="2">
    <source>
        <dbReference type="Proteomes" id="UP001358586"/>
    </source>
</evidence>